<evidence type="ECO:0000313" key="3">
    <source>
        <dbReference type="EMBL" id="KAK3705426.1"/>
    </source>
</evidence>
<name>A0AAE0XS54_9GAST</name>
<protein>
    <recommendedName>
        <fullName evidence="2">Apextrin C-terminal domain-containing protein</fullName>
    </recommendedName>
</protein>
<reference evidence="3" key="1">
    <citation type="journal article" date="2023" name="G3 (Bethesda)">
        <title>A reference genome for the long-term kleptoplast-retaining sea slug Elysia crispata morphotype clarki.</title>
        <authorList>
            <person name="Eastman K.E."/>
            <person name="Pendleton A.L."/>
            <person name="Shaikh M.A."/>
            <person name="Suttiyut T."/>
            <person name="Ogas R."/>
            <person name="Tomko P."/>
            <person name="Gavelis G."/>
            <person name="Widhalm J.R."/>
            <person name="Wisecaver J.H."/>
        </authorList>
    </citation>
    <scope>NUCLEOTIDE SEQUENCE</scope>
    <source>
        <strain evidence="3">ECLA1</strain>
    </source>
</reference>
<feature type="domain" description="Apextrin C-terminal" evidence="2">
    <location>
        <begin position="206"/>
        <end position="412"/>
    </location>
</feature>
<dbReference type="PANTHER" id="PTHR19324:SF33">
    <property type="entry name" value="MUCIN-5AC"/>
    <property type="match status" value="1"/>
</dbReference>
<evidence type="ECO:0000313" key="4">
    <source>
        <dbReference type="Proteomes" id="UP001283361"/>
    </source>
</evidence>
<feature type="chain" id="PRO_5042247803" description="Apextrin C-terminal domain-containing protein" evidence="1">
    <location>
        <begin position="23"/>
        <end position="413"/>
    </location>
</feature>
<evidence type="ECO:0000256" key="1">
    <source>
        <dbReference type="SAM" id="SignalP"/>
    </source>
</evidence>
<organism evidence="3 4">
    <name type="scientific">Elysia crispata</name>
    <name type="common">lettuce slug</name>
    <dbReference type="NCBI Taxonomy" id="231223"/>
    <lineage>
        <taxon>Eukaryota</taxon>
        <taxon>Metazoa</taxon>
        <taxon>Spiralia</taxon>
        <taxon>Lophotrochozoa</taxon>
        <taxon>Mollusca</taxon>
        <taxon>Gastropoda</taxon>
        <taxon>Heterobranchia</taxon>
        <taxon>Euthyneura</taxon>
        <taxon>Panpulmonata</taxon>
        <taxon>Sacoglossa</taxon>
        <taxon>Placobranchoidea</taxon>
        <taxon>Plakobranchidae</taxon>
        <taxon>Elysia</taxon>
    </lineage>
</organism>
<dbReference type="PANTHER" id="PTHR19324">
    <property type="entry name" value="PERFORIN-LIKE PROTEIN 1"/>
    <property type="match status" value="1"/>
</dbReference>
<keyword evidence="1" id="KW-0732">Signal</keyword>
<dbReference type="Proteomes" id="UP001283361">
    <property type="component" value="Unassembled WGS sequence"/>
</dbReference>
<dbReference type="Pfam" id="PF16977">
    <property type="entry name" value="ApeC"/>
    <property type="match status" value="1"/>
</dbReference>
<feature type="signal peptide" evidence="1">
    <location>
        <begin position="1"/>
        <end position="22"/>
    </location>
</feature>
<proteinExistence type="predicted"/>
<sequence length="413" mass="45770">MNKHRPQVIFLIFFSVLHLGLALPAQAVSDPGMPLQLIVTPATVNRYTTKNMILRCKRNPDVETKIVEIYRIRILKHYTSGWGLYAQQRIIDGIPFVAGSATVLASITGDISNAFLQLSWDNIEKDCFAAFKCEVTGFNNDGNFEIESSAEFKIHEINNWIGHVESISKDAHQKISEIKKSTGSKFVKLQKELGEVKTFLRSLTQWPGGYYALLQPRTGCPVDLAFFGGTRKYLKIHTESQSSSDTANSHSSILPATALSSEGANKFFTLEFCEVTRQFSTLSWPKGSFCINKILHKSCPTGFHHGIVKFDGEDTNKLGHSRSNVAESASDPILYFCCQFSGSASDPIQLPTGSAFLLYRYGGECQSVHGMSVSEEFVQIDTENSGNADSITGSHPDVDRPGTVIKLHLCYYK</sequence>
<keyword evidence="4" id="KW-1185">Reference proteome</keyword>
<comment type="caution">
    <text evidence="3">The sequence shown here is derived from an EMBL/GenBank/DDBJ whole genome shotgun (WGS) entry which is preliminary data.</text>
</comment>
<accession>A0AAE0XS54</accession>
<dbReference type="InterPro" id="IPR031569">
    <property type="entry name" value="ApeC"/>
</dbReference>
<dbReference type="EMBL" id="JAWDGP010007771">
    <property type="protein sequence ID" value="KAK3705426.1"/>
    <property type="molecule type" value="Genomic_DNA"/>
</dbReference>
<evidence type="ECO:0000259" key="2">
    <source>
        <dbReference type="Pfam" id="PF16977"/>
    </source>
</evidence>
<dbReference type="AlphaFoldDB" id="A0AAE0XS54"/>
<gene>
    <name evidence="3" type="ORF">RRG08_034004</name>
</gene>